<dbReference type="HOGENOM" id="CLU_2319284_0_0_12"/>
<evidence type="ECO:0000313" key="1">
    <source>
        <dbReference type="EMBL" id="AFM13375.1"/>
    </source>
</evidence>
<dbReference type="Proteomes" id="UP000006048">
    <property type="component" value="Chromosome"/>
</dbReference>
<dbReference type="STRING" id="869212.Turpa_2736"/>
<evidence type="ECO:0000313" key="2">
    <source>
        <dbReference type="Proteomes" id="UP000006048"/>
    </source>
</evidence>
<dbReference type="PROSITE" id="PS51257">
    <property type="entry name" value="PROKAR_LIPOPROTEIN"/>
    <property type="match status" value="1"/>
</dbReference>
<name>I4B7W8_TURPD</name>
<dbReference type="AlphaFoldDB" id="I4B7W8"/>
<reference evidence="1 2" key="1">
    <citation type="submission" date="2012-06" db="EMBL/GenBank/DDBJ databases">
        <title>The complete chromosome of genome of Turneriella parva DSM 21527.</title>
        <authorList>
            <consortium name="US DOE Joint Genome Institute (JGI-PGF)"/>
            <person name="Lucas S."/>
            <person name="Han J."/>
            <person name="Lapidus A."/>
            <person name="Bruce D."/>
            <person name="Goodwin L."/>
            <person name="Pitluck S."/>
            <person name="Peters L."/>
            <person name="Kyrpides N."/>
            <person name="Mavromatis K."/>
            <person name="Ivanova N."/>
            <person name="Mikhailova N."/>
            <person name="Chertkov O."/>
            <person name="Detter J.C."/>
            <person name="Tapia R."/>
            <person name="Han C."/>
            <person name="Land M."/>
            <person name="Hauser L."/>
            <person name="Markowitz V."/>
            <person name="Cheng J.-F."/>
            <person name="Hugenholtz P."/>
            <person name="Woyke T."/>
            <person name="Wu D."/>
            <person name="Gronow S."/>
            <person name="Wellnitz S."/>
            <person name="Brambilla E."/>
            <person name="Klenk H.-P."/>
            <person name="Eisen J.A."/>
        </authorList>
    </citation>
    <scope>NUCLEOTIDE SEQUENCE [LARGE SCALE GENOMIC DNA]</scope>
    <source>
        <strain evidence="2">ATCC BAA-1111 / DSM 21527 / NCTC 11395 / H</strain>
    </source>
</reference>
<proteinExistence type="predicted"/>
<accession>I4B7W8</accession>
<keyword evidence="2" id="KW-1185">Reference proteome</keyword>
<gene>
    <name evidence="1" type="ordered locus">Turpa_2736</name>
</gene>
<protein>
    <recommendedName>
        <fullName evidence="3">Lipoprotein</fullName>
    </recommendedName>
</protein>
<organism evidence="1 2">
    <name type="scientific">Turneriella parva (strain ATCC BAA-1111 / DSM 21527 / NCTC 11395 / H)</name>
    <name type="common">Leptospira parva</name>
    <dbReference type="NCBI Taxonomy" id="869212"/>
    <lineage>
        <taxon>Bacteria</taxon>
        <taxon>Pseudomonadati</taxon>
        <taxon>Spirochaetota</taxon>
        <taxon>Spirochaetia</taxon>
        <taxon>Leptospirales</taxon>
        <taxon>Leptospiraceae</taxon>
        <taxon>Turneriella</taxon>
    </lineage>
</organism>
<dbReference type="EMBL" id="CP002959">
    <property type="protein sequence ID" value="AFM13375.1"/>
    <property type="molecule type" value="Genomic_DNA"/>
</dbReference>
<evidence type="ECO:0008006" key="3">
    <source>
        <dbReference type="Google" id="ProtNLM"/>
    </source>
</evidence>
<dbReference type="KEGG" id="tpx:Turpa_2736"/>
<sequence length="99" mass="11344">MNVRISHIFVILTLLAIGCAKPKLSVQPCDLDLGYSSNKMHLANVQFLGEDRSHDWFELYQNLEARRTNRAAAGCIPQNETATIEQTIERREHSLKHLR</sequence>